<dbReference type="InterPro" id="IPR020057">
    <property type="entry name" value="Ribosomal_bL25_b-dom"/>
</dbReference>
<gene>
    <name evidence="5" type="primary">rplY</name>
    <name evidence="5" type="synonym">ctc</name>
    <name evidence="9" type="ORF">P9H32_10230</name>
</gene>
<evidence type="ECO:0000313" key="10">
    <source>
        <dbReference type="Proteomes" id="UP001290861"/>
    </source>
</evidence>
<dbReference type="PANTHER" id="PTHR33284">
    <property type="entry name" value="RIBOSOMAL PROTEIN L25/GLN-TRNA SYNTHETASE, ANTI-CODON-BINDING DOMAIN-CONTAINING PROTEIN"/>
    <property type="match status" value="1"/>
</dbReference>
<dbReference type="GO" id="GO:0005840">
    <property type="term" value="C:ribosome"/>
    <property type="evidence" value="ECO:0007669"/>
    <property type="project" value="UniProtKB-KW"/>
</dbReference>
<proteinExistence type="inferred from homology"/>
<dbReference type="Proteomes" id="UP001290861">
    <property type="component" value="Unassembled WGS sequence"/>
</dbReference>
<dbReference type="EMBL" id="JARVCO010000010">
    <property type="protein sequence ID" value="MDZ8119001.1"/>
    <property type="molecule type" value="Genomic_DNA"/>
</dbReference>
<dbReference type="PANTHER" id="PTHR33284:SF1">
    <property type="entry name" value="RIBOSOMAL PROTEIN L25_GLN-TRNA SYNTHETASE, ANTI-CODON-BINDING DOMAIN-CONTAINING PROTEIN"/>
    <property type="match status" value="1"/>
</dbReference>
<keyword evidence="4 5" id="KW-0687">Ribonucleoprotein</keyword>
<evidence type="ECO:0000256" key="2">
    <source>
        <dbReference type="ARBA" id="ARBA00022884"/>
    </source>
</evidence>
<dbReference type="Pfam" id="PF01386">
    <property type="entry name" value="Ribosomal_L25p"/>
    <property type="match status" value="1"/>
</dbReference>
<evidence type="ECO:0000256" key="4">
    <source>
        <dbReference type="ARBA" id="ARBA00023274"/>
    </source>
</evidence>
<organism evidence="9 10">
    <name type="scientific">Pontiella agarivorans</name>
    <dbReference type="NCBI Taxonomy" id="3038953"/>
    <lineage>
        <taxon>Bacteria</taxon>
        <taxon>Pseudomonadati</taxon>
        <taxon>Kiritimatiellota</taxon>
        <taxon>Kiritimatiellia</taxon>
        <taxon>Kiritimatiellales</taxon>
        <taxon>Pontiellaceae</taxon>
        <taxon>Pontiella</taxon>
    </lineage>
</organism>
<keyword evidence="2 5" id="KW-0694">RNA-binding</keyword>
<comment type="caution">
    <text evidence="9">The sequence shown here is derived from an EMBL/GenBank/DDBJ whole genome shotgun (WGS) entry which is preliminary data.</text>
</comment>
<dbReference type="Pfam" id="PF14693">
    <property type="entry name" value="Ribosomal_TL5_C"/>
    <property type="match status" value="1"/>
</dbReference>
<keyword evidence="10" id="KW-1185">Reference proteome</keyword>
<evidence type="ECO:0000259" key="8">
    <source>
        <dbReference type="Pfam" id="PF14693"/>
    </source>
</evidence>
<dbReference type="InterPro" id="IPR011035">
    <property type="entry name" value="Ribosomal_bL25/Gln-tRNA_synth"/>
</dbReference>
<accession>A0ABU5MXQ8</accession>
<dbReference type="InterPro" id="IPR037121">
    <property type="entry name" value="Ribosomal_bL25_C"/>
</dbReference>
<feature type="domain" description="Large ribosomal subunit protein bL25 L25" evidence="7">
    <location>
        <begin position="7"/>
        <end position="94"/>
    </location>
</feature>
<evidence type="ECO:0000256" key="1">
    <source>
        <dbReference type="ARBA" id="ARBA00022730"/>
    </source>
</evidence>
<dbReference type="Gene3D" id="2.170.120.20">
    <property type="entry name" value="Ribosomal protein L25, beta domain"/>
    <property type="match status" value="1"/>
</dbReference>
<keyword evidence="3 5" id="KW-0689">Ribosomal protein</keyword>
<evidence type="ECO:0000259" key="7">
    <source>
        <dbReference type="Pfam" id="PF01386"/>
    </source>
</evidence>
<comment type="function">
    <text evidence="5">This is one of the proteins that binds to the 5S RNA in the ribosome where it forms part of the central protuberance.</text>
</comment>
<name>A0ABU5MXQ8_9BACT</name>
<dbReference type="NCBIfam" id="TIGR00731">
    <property type="entry name" value="bL25_bact_ctc"/>
    <property type="match status" value="1"/>
</dbReference>
<comment type="subunit">
    <text evidence="5">Part of the 50S ribosomal subunit; part of the 5S rRNA/L5/L18/L25 subcomplex. Contacts the 5S rRNA. Binds to the 5S rRNA independently of L5 and L18.</text>
</comment>
<protein>
    <recommendedName>
        <fullName evidence="5">Large ribosomal subunit protein bL25</fullName>
    </recommendedName>
    <alternativeName>
        <fullName evidence="5">General stress protein CTC</fullName>
    </alternativeName>
</protein>
<dbReference type="RefSeq" id="WP_322608794.1">
    <property type="nucleotide sequence ID" value="NZ_JARVCO010000010.1"/>
</dbReference>
<dbReference type="InterPro" id="IPR001021">
    <property type="entry name" value="Ribosomal_bL25_long"/>
</dbReference>
<feature type="domain" description="Large ribosomal subunit protein bL25 beta" evidence="8">
    <location>
        <begin position="103"/>
        <end position="184"/>
    </location>
</feature>
<evidence type="ECO:0000313" key="9">
    <source>
        <dbReference type="EMBL" id="MDZ8119001.1"/>
    </source>
</evidence>
<dbReference type="CDD" id="cd00495">
    <property type="entry name" value="Ribosomal_L25_TL5_CTC"/>
    <property type="match status" value="1"/>
</dbReference>
<sequence>MEDIKLIAKKRELGGSSNSRRLRGEGGLPGVVYGADKEPVSVVVDAHDLEQILHHHASESVMIEIDLEGEGNTRVLVKEVQHHPVTSDLIHVDMQRVVAGQTMQMDIQIELVGEAAGVKAGGTLDHVMHSITVECLPKDVVEAIEIDVSDLEIGQNLHVADLGIDDAFKVLVDDDAIVCGVSGPMADVDEDEEAAAGEPEVLTEKNAE</sequence>
<dbReference type="InterPro" id="IPR029751">
    <property type="entry name" value="Ribosomal_L25_dom"/>
</dbReference>
<dbReference type="HAMAP" id="MF_01334">
    <property type="entry name" value="Ribosomal_bL25_CTC"/>
    <property type="match status" value="1"/>
</dbReference>
<evidence type="ECO:0000256" key="3">
    <source>
        <dbReference type="ARBA" id="ARBA00022980"/>
    </source>
</evidence>
<dbReference type="SUPFAM" id="SSF50715">
    <property type="entry name" value="Ribosomal protein L25-like"/>
    <property type="match status" value="1"/>
</dbReference>
<comment type="similarity">
    <text evidence="5">Belongs to the bacterial ribosomal protein bL25 family. CTC subfamily.</text>
</comment>
<dbReference type="NCBIfam" id="NF004612">
    <property type="entry name" value="PRK05943.1"/>
    <property type="match status" value="1"/>
</dbReference>
<reference evidence="9 10" key="1">
    <citation type="journal article" date="2024" name="Appl. Environ. Microbiol.">
        <title>Pontiella agarivorans sp. nov., a novel marine anaerobic bacterium capable of degrading macroalgal polysaccharides and fixing nitrogen.</title>
        <authorList>
            <person name="Liu N."/>
            <person name="Kivenson V."/>
            <person name="Peng X."/>
            <person name="Cui Z."/>
            <person name="Lankiewicz T.S."/>
            <person name="Gosselin K.M."/>
            <person name="English C.J."/>
            <person name="Blair E.M."/>
            <person name="O'Malley M.A."/>
            <person name="Valentine D.L."/>
        </authorList>
    </citation>
    <scope>NUCLEOTIDE SEQUENCE [LARGE SCALE GENOMIC DNA]</scope>
    <source>
        <strain evidence="9 10">NLcol2</strain>
    </source>
</reference>
<evidence type="ECO:0000256" key="5">
    <source>
        <dbReference type="HAMAP-Rule" id="MF_01334"/>
    </source>
</evidence>
<dbReference type="InterPro" id="IPR020056">
    <property type="entry name" value="Rbsml_bL25/Gln-tRNA_synth_N"/>
</dbReference>
<feature type="region of interest" description="Disordered" evidence="6">
    <location>
        <begin position="189"/>
        <end position="208"/>
    </location>
</feature>
<evidence type="ECO:0000256" key="6">
    <source>
        <dbReference type="SAM" id="MobiDB-lite"/>
    </source>
</evidence>
<dbReference type="Gene3D" id="2.40.240.10">
    <property type="entry name" value="Ribosomal Protein L25, Chain P"/>
    <property type="match status" value="1"/>
</dbReference>
<dbReference type="InterPro" id="IPR020930">
    <property type="entry name" value="Ribosomal_uL5_bac-type"/>
</dbReference>
<keyword evidence="1 5" id="KW-0699">rRNA-binding</keyword>